<protein>
    <submittedName>
        <fullName evidence="1">Uncharacterized protein</fullName>
    </submittedName>
</protein>
<evidence type="ECO:0000313" key="2">
    <source>
        <dbReference type="Proteomes" id="UP000712281"/>
    </source>
</evidence>
<dbReference type="AlphaFoldDB" id="A0A8S9IAN8"/>
<organism evidence="1 2">
    <name type="scientific">Brassica cretica</name>
    <name type="common">Mustard</name>
    <dbReference type="NCBI Taxonomy" id="69181"/>
    <lineage>
        <taxon>Eukaryota</taxon>
        <taxon>Viridiplantae</taxon>
        <taxon>Streptophyta</taxon>
        <taxon>Embryophyta</taxon>
        <taxon>Tracheophyta</taxon>
        <taxon>Spermatophyta</taxon>
        <taxon>Magnoliopsida</taxon>
        <taxon>eudicotyledons</taxon>
        <taxon>Gunneridae</taxon>
        <taxon>Pentapetalae</taxon>
        <taxon>rosids</taxon>
        <taxon>malvids</taxon>
        <taxon>Brassicales</taxon>
        <taxon>Brassicaceae</taxon>
        <taxon>Brassiceae</taxon>
        <taxon>Brassica</taxon>
    </lineage>
</organism>
<evidence type="ECO:0000313" key="1">
    <source>
        <dbReference type="EMBL" id="KAF2566505.1"/>
    </source>
</evidence>
<sequence length="63" mass="6880">MSGYMKDKLAALTAPMANAYGNAVVLTKIENLVATFCHRKSTKTSSRFLSLNTKGNNKIYPTP</sequence>
<dbReference type="EMBL" id="QGKW02001911">
    <property type="protein sequence ID" value="KAF2566505.1"/>
    <property type="molecule type" value="Genomic_DNA"/>
</dbReference>
<proteinExistence type="predicted"/>
<accession>A0A8S9IAN8</accession>
<reference evidence="1" key="1">
    <citation type="submission" date="2019-12" db="EMBL/GenBank/DDBJ databases">
        <title>Genome sequencing and annotation of Brassica cretica.</title>
        <authorList>
            <person name="Studholme D.J."/>
            <person name="Sarris P.F."/>
        </authorList>
    </citation>
    <scope>NUCLEOTIDE SEQUENCE</scope>
    <source>
        <strain evidence="1">PFS-001/15</strain>
        <tissue evidence="1">Leaf</tissue>
    </source>
</reference>
<name>A0A8S9IAN8_BRACR</name>
<comment type="caution">
    <text evidence="1">The sequence shown here is derived from an EMBL/GenBank/DDBJ whole genome shotgun (WGS) entry which is preliminary data.</text>
</comment>
<gene>
    <name evidence="1" type="ORF">F2Q68_00025373</name>
</gene>
<dbReference type="Proteomes" id="UP000712281">
    <property type="component" value="Unassembled WGS sequence"/>
</dbReference>